<keyword evidence="3" id="KW-1185">Reference proteome</keyword>
<reference evidence="2" key="1">
    <citation type="submission" date="2020-08" db="EMBL/GenBank/DDBJ databases">
        <title>Multicomponent nature underlies the extraordinary mechanical properties of spider dragline silk.</title>
        <authorList>
            <person name="Kono N."/>
            <person name="Nakamura H."/>
            <person name="Mori M."/>
            <person name="Yoshida Y."/>
            <person name="Ohtoshi R."/>
            <person name="Malay A.D."/>
            <person name="Moran D.A.P."/>
            <person name="Tomita M."/>
            <person name="Numata K."/>
            <person name="Arakawa K."/>
        </authorList>
    </citation>
    <scope>NUCLEOTIDE SEQUENCE</scope>
</reference>
<keyword evidence="1" id="KW-0472">Membrane</keyword>
<comment type="caution">
    <text evidence="2">The sequence shown here is derived from an EMBL/GenBank/DDBJ whole genome shotgun (WGS) entry which is preliminary data.</text>
</comment>
<organism evidence="2 3">
    <name type="scientific">Nephila pilipes</name>
    <name type="common">Giant wood spider</name>
    <name type="synonym">Nephila maculata</name>
    <dbReference type="NCBI Taxonomy" id="299642"/>
    <lineage>
        <taxon>Eukaryota</taxon>
        <taxon>Metazoa</taxon>
        <taxon>Ecdysozoa</taxon>
        <taxon>Arthropoda</taxon>
        <taxon>Chelicerata</taxon>
        <taxon>Arachnida</taxon>
        <taxon>Araneae</taxon>
        <taxon>Araneomorphae</taxon>
        <taxon>Entelegynae</taxon>
        <taxon>Araneoidea</taxon>
        <taxon>Nephilidae</taxon>
        <taxon>Nephila</taxon>
    </lineage>
</organism>
<dbReference type="Proteomes" id="UP000887013">
    <property type="component" value="Unassembled WGS sequence"/>
</dbReference>
<evidence type="ECO:0000313" key="2">
    <source>
        <dbReference type="EMBL" id="GFS71588.1"/>
    </source>
</evidence>
<feature type="transmembrane region" description="Helical" evidence="1">
    <location>
        <begin position="67"/>
        <end position="93"/>
    </location>
</feature>
<dbReference type="AlphaFoldDB" id="A0A8X6MPS7"/>
<keyword evidence="1" id="KW-0812">Transmembrane</keyword>
<name>A0A8X6MPS7_NEPPI</name>
<protein>
    <submittedName>
        <fullName evidence="2">Uncharacterized protein</fullName>
    </submittedName>
</protein>
<evidence type="ECO:0000256" key="1">
    <source>
        <dbReference type="SAM" id="Phobius"/>
    </source>
</evidence>
<evidence type="ECO:0000313" key="3">
    <source>
        <dbReference type="Proteomes" id="UP000887013"/>
    </source>
</evidence>
<accession>A0A8X6MPS7</accession>
<keyword evidence="1" id="KW-1133">Transmembrane helix</keyword>
<dbReference type="EMBL" id="BMAW01095747">
    <property type="protein sequence ID" value="GFS71588.1"/>
    <property type="molecule type" value="Genomic_DNA"/>
</dbReference>
<sequence length="106" mass="12343">MTYLVSRSDTSILLSLGVFEIPGGWIPSIQFVGIERCVPSRFVMHTAGDSALCRYWTYDLPSMSYPLWWWICGTHYAVINDFVTLFLLFEYLFFHSCTKRHLSADF</sequence>
<proteinExistence type="predicted"/>
<gene>
    <name evidence="2" type="ORF">NPIL_620251</name>
</gene>